<evidence type="ECO:0000259" key="2">
    <source>
        <dbReference type="SMART" id="SM00731"/>
    </source>
</evidence>
<dbReference type="PANTHER" id="PTHR23099">
    <property type="entry name" value="TRANSCRIPTIONAL REGULATOR"/>
    <property type="match status" value="1"/>
</dbReference>
<proteinExistence type="predicted"/>
<organism evidence="3">
    <name type="scientific">Corethron hystrix</name>
    <dbReference type="NCBI Taxonomy" id="216773"/>
    <lineage>
        <taxon>Eukaryota</taxon>
        <taxon>Sar</taxon>
        <taxon>Stramenopiles</taxon>
        <taxon>Ochrophyta</taxon>
        <taxon>Bacillariophyta</taxon>
        <taxon>Coscinodiscophyceae</taxon>
        <taxon>Corethrophycidae</taxon>
        <taxon>Corethrales</taxon>
        <taxon>Corethraceae</taxon>
        <taxon>Corethron</taxon>
    </lineage>
</organism>
<feature type="compositionally biased region" description="Acidic residues" evidence="1">
    <location>
        <begin position="29"/>
        <end position="67"/>
    </location>
</feature>
<dbReference type="GO" id="GO:0006950">
    <property type="term" value="P:response to stress"/>
    <property type="evidence" value="ECO:0007669"/>
    <property type="project" value="UniProtKB-ARBA"/>
</dbReference>
<dbReference type="SMART" id="SM00731">
    <property type="entry name" value="SprT"/>
    <property type="match status" value="1"/>
</dbReference>
<dbReference type="InterPro" id="IPR035240">
    <property type="entry name" value="SprT_Zn_ribbon"/>
</dbReference>
<dbReference type="EMBL" id="HBFR01012374">
    <property type="protein sequence ID" value="CAD8881723.1"/>
    <property type="molecule type" value="Transcribed_RNA"/>
</dbReference>
<reference evidence="3" key="1">
    <citation type="submission" date="2021-01" db="EMBL/GenBank/DDBJ databases">
        <authorList>
            <person name="Corre E."/>
            <person name="Pelletier E."/>
            <person name="Niang G."/>
            <person name="Scheremetjew M."/>
            <person name="Finn R."/>
            <person name="Kale V."/>
            <person name="Holt S."/>
            <person name="Cochrane G."/>
            <person name="Meng A."/>
            <person name="Brown T."/>
            <person name="Cohen L."/>
        </authorList>
    </citation>
    <scope>NUCLEOTIDE SEQUENCE</scope>
    <source>
        <strain evidence="3">308</strain>
    </source>
</reference>
<gene>
    <name evidence="3" type="ORF">CHYS00102_LOCUS8911</name>
</gene>
<feature type="compositionally biased region" description="Basic and acidic residues" evidence="1">
    <location>
        <begin position="90"/>
        <end position="114"/>
    </location>
</feature>
<feature type="domain" description="SprT-like" evidence="2">
    <location>
        <begin position="203"/>
        <end position="373"/>
    </location>
</feature>
<protein>
    <recommendedName>
        <fullName evidence="2">SprT-like domain-containing protein</fullName>
    </recommendedName>
</protein>
<feature type="region of interest" description="Disordered" evidence="1">
    <location>
        <begin position="1"/>
        <end position="132"/>
    </location>
</feature>
<feature type="compositionally biased region" description="Basic and acidic residues" evidence="1">
    <location>
        <begin position="10"/>
        <end position="19"/>
    </location>
</feature>
<dbReference type="Pfam" id="PF17283">
    <property type="entry name" value="Zn_ribbon_SprT"/>
    <property type="match status" value="1"/>
</dbReference>
<feature type="region of interest" description="Disordered" evidence="1">
    <location>
        <begin position="162"/>
        <end position="195"/>
    </location>
</feature>
<dbReference type="InterPro" id="IPR006640">
    <property type="entry name" value="SprT-like_domain"/>
</dbReference>
<evidence type="ECO:0000313" key="3">
    <source>
        <dbReference type="EMBL" id="CAD8881723.1"/>
    </source>
</evidence>
<dbReference type="PANTHER" id="PTHR23099:SF0">
    <property type="entry name" value="GERM CELL NUCLEAR ACIDIC PROTEIN"/>
    <property type="match status" value="1"/>
</dbReference>
<evidence type="ECO:0000256" key="1">
    <source>
        <dbReference type="SAM" id="MobiDB-lite"/>
    </source>
</evidence>
<feature type="compositionally biased region" description="Polar residues" evidence="1">
    <location>
        <begin position="115"/>
        <end position="130"/>
    </location>
</feature>
<dbReference type="AlphaFoldDB" id="A0A7S1BDD0"/>
<dbReference type="Pfam" id="PF10263">
    <property type="entry name" value="SprT-like"/>
    <property type="match status" value="1"/>
</dbReference>
<sequence>MDTSGNGDNENVKRDEKLIDINNSVVSDLNEETSESYDTEEESDEDYDLDEDTEENESVEESEDDLELNTLPFKRNVPLGGSIFDEEYSTGEKVEEMEDCSRGVEKKNPNHKENMLSTEESMDTSGNGDNENVKRDEKLIDISNSVVSETSYNASDDESVKIVTSPPNVKDKCTNSASSQLKPGGSKMSKSTKKRSSFKAKKDILTQTYFNEFNRKVFHSALSEVKVEWSTRLQTTAGITKLRRMCKTTTTKSGDKHLKSVEEIERTASIELSTKVLDNEDRLKETLLHEMCHAAQWLIDGVSKPPHGDSFKRWAKRSMSVTNVRVTTTHQYEITYKYAWGCTTCKTVIKRQSRSIDTTRQVCGKCRGNLIEIEVPSSDLSNDFVPKKRKEASGFSLFVKENSKIVRKRLADENPCSKIAQKDVMKECGRLWAEQKRAHPSSVIKERKTSKGVNSLANVCEKLQGINFED</sequence>
<accession>A0A7S1BDD0</accession>
<name>A0A7S1BDD0_9STRA</name>
<dbReference type="CDD" id="cd00084">
    <property type="entry name" value="HMG-box_SF"/>
    <property type="match status" value="1"/>
</dbReference>
<dbReference type="GO" id="GO:0005634">
    <property type="term" value="C:nucleus"/>
    <property type="evidence" value="ECO:0007669"/>
    <property type="project" value="TreeGrafter"/>
</dbReference>